<sequence>MNKLTDQCELVILETSDIHGNVYPINYGTNKEMNLGIAKVATLIDHEKNNADYTLLIDNGDVMQGTPLTYHFAKLLPKKKNPMISILNLLQYDAAVIGNHEFNYGMSLLRKSINESSFPWLSANIIEEEKHQPAFGHTYFIKEFSNGLRVAVLGVTTHYIPNWENPSHIKGLKFEDAFETTKKWVKYIQENENFDLLVISYHGGFERNLSSGEPTESLTGENQGYRICHEIEWIDVLLTGHQHREISSSLNGVTVIQPSFNGHALGKVKVQFEYQNGKWQVVSKTPELLKVENKTTAKREVLQLAEEFEKLTQEWLDQPIGEIAGDMSIANAFSVRLADHPLIEFINKVQMDATGMDISNTALFHNDSPGFAKHITMRDIVSNYIYPNTLKVIRISGQDIKDALEKCAAYFILDENKQIKVNPAFVEPKPQHYNYDMWEGIEYELNISKPVGFRVEKLTRNGKPLSLLEQYDVVMNNYRAGGGGDFEMFKDKPVITEIQTDMTELLANYFIKRKTVEASCNHNWKVIW</sequence>
<dbReference type="InterPro" id="IPR004843">
    <property type="entry name" value="Calcineurin-like_PHP"/>
</dbReference>
<name>A0ABV5WBA9_9BACI</name>
<dbReference type="PRINTS" id="PR01607">
    <property type="entry name" value="APYRASEFAMLY"/>
</dbReference>
<keyword evidence="10" id="KW-0511">Multifunctional enzyme</keyword>
<feature type="domain" description="5'-Nucleotidase C-terminal" evidence="13">
    <location>
        <begin position="320"/>
        <end position="491"/>
    </location>
</feature>
<comment type="subcellular location">
    <subcellularLocation>
        <location evidence="4">Cell envelope</location>
    </subcellularLocation>
</comment>
<keyword evidence="8 11" id="KW-0547">Nucleotide-binding</keyword>
<protein>
    <submittedName>
        <fullName evidence="14">Bifunctional metallophosphatase/5'-nucleotidase</fullName>
    </submittedName>
</protein>
<evidence type="ECO:0000256" key="5">
    <source>
        <dbReference type="ARBA" id="ARBA00006654"/>
    </source>
</evidence>
<dbReference type="Gene3D" id="3.90.780.10">
    <property type="entry name" value="5'-Nucleotidase, C-terminal domain"/>
    <property type="match status" value="1"/>
</dbReference>
<dbReference type="RefSeq" id="WP_379947759.1">
    <property type="nucleotide sequence ID" value="NZ_JBHMAF010000011.1"/>
</dbReference>
<dbReference type="InterPro" id="IPR008334">
    <property type="entry name" value="5'-Nucleotdase_C"/>
</dbReference>
<dbReference type="CDD" id="cd07410">
    <property type="entry name" value="MPP_CpdB_N"/>
    <property type="match status" value="1"/>
</dbReference>
<evidence type="ECO:0000256" key="2">
    <source>
        <dbReference type="ARBA" id="ARBA00001730"/>
    </source>
</evidence>
<evidence type="ECO:0000259" key="13">
    <source>
        <dbReference type="Pfam" id="PF02872"/>
    </source>
</evidence>
<comment type="similarity">
    <text evidence="5 11">Belongs to the 5'-nucleotidase family.</text>
</comment>
<keyword evidence="15" id="KW-1185">Reference proteome</keyword>
<evidence type="ECO:0000256" key="7">
    <source>
        <dbReference type="ARBA" id="ARBA00022729"/>
    </source>
</evidence>
<dbReference type="PROSITE" id="PS00785">
    <property type="entry name" value="5_NUCLEOTIDASE_1"/>
    <property type="match status" value="1"/>
</dbReference>
<dbReference type="PROSITE" id="PS00786">
    <property type="entry name" value="5_NUCLEOTIDASE_2"/>
    <property type="match status" value="1"/>
</dbReference>
<dbReference type="Pfam" id="PF00149">
    <property type="entry name" value="Metallophos"/>
    <property type="match status" value="1"/>
</dbReference>
<feature type="domain" description="Calcineurin-like phosphoesterase" evidence="12">
    <location>
        <begin position="12"/>
        <end position="244"/>
    </location>
</feature>
<reference evidence="14 15" key="1">
    <citation type="submission" date="2024-09" db="EMBL/GenBank/DDBJ databases">
        <authorList>
            <person name="Sun Q."/>
            <person name="Mori K."/>
        </authorList>
    </citation>
    <scope>NUCLEOTIDE SEQUENCE [LARGE SCALE GENOMIC DNA]</scope>
    <source>
        <strain evidence="14 15">JCM 11201</strain>
    </source>
</reference>
<dbReference type="InterPro" id="IPR006179">
    <property type="entry name" value="5_nucleotidase/apyrase"/>
</dbReference>
<dbReference type="SUPFAM" id="SSF56300">
    <property type="entry name" value="Metallo-dependent phosphatases"/>
    <property type="match status" value="1"/>
</dbReference>
<dbReference type="InterPro" id="IPR041827">
    <property type="entry name" value="CpdB_N"/>
</dbReference>
<dbReference type="Gene3D" id="3.60.21.10">
    <property type="match status" value="1"/>
</dbReference>
<evidence type="ECO:0000256" key="9">
    <source>
        <dbReference type="ARBA" id="ARBA00022801"/>
    </source>
</evidence>
<organism evidence="14 15">
    <name type="scientific">Ectobacillus funiculus</name>
    <dbReference type="NCBI Taxonomy" id="137993"/>
    <lineage>
        <taxon>Bacteria</taxon>
        <taxon>Bacillati</taxon>
        <taxon>Bacillota</taxon>
        <taxon>Bacilli</taxon>
        <taxon>Bacillales</taxon>
        <taxon>Bacillaceae</taxon>
        <taxon>Ectobacillus</taxon>
    </lineage>
</organism>
<evidence type="ECO:0000259" key="12">
    <source>
        <dbReference type="Pfam" id="PF00149"/>
    </source>
</evidence>
<dbReference type="InterPro" id="IPR029052">
    <property type="entry name" value="Metallo-depent_PP-like"/>
</dbReference>
<keyword evidence="6" id="KW-0479">Metal-binding</keyword>
<dbReference type="PANTHER" id="PTHR11575:SF6">
    <property type="entry name" value="2',3'-CYCLIC-NUCLEOTIDE 2'-PHOSPHODIESTERASE_3'-NUCLEOTIDASE"/>
    <property type="match status" value="1"/>
</dbReference>
<evidence type="ECO:0000256" key="4">
    <source>
        <dbReference type="ARBA" id="ARBA00004196"/>
    </source>
</evidence>
<dbReference type="Pfam" id="PF02872">
    <property type="entry name" value="5_nucleotid_C"/>
    <property type="match status" value="1"/>
</dbReference>
<evidence type="ECO:0000256" key="10">
    <source>
        <dbReference type="ARBA" id="ARBA00023268"/>
    </source>
</evidence>
<keyword evidence="9 11" id="KW-0378">Hydrolase</keyword>
<dbReference type="SUPFAM" id="SSF55816">
    <property type="entry name" value="5'-nucleotidase (syn. UDP-sugar hydrolase), C-terminal domain"/>
    <property type="match status" value="1"/>
</dbReference>
<dbReference type="InterPro" id="IPR036907">
    <property type="entry name" value="5'-Nucleotdase_C_sf"/>
</dbReference>
<evidence type="ECO:0000256" key="1">
    <source>
        <dbReference type="ARBA" id="ARBA00000527"/>
    </source>
</evidence>
<comment type="cofactor">
    <cofactor evidence="3">
        <name>a divalent metal cation</name>
        <dbReference type="ChEBI" id="CHEBI:60240"/>
    </cofactor>
</comment>
<comment type="caution">
    <text evidence="14">The sequence shown here is derived from an EMBL/GenBank/DDBJ whole genome shotgun (WGS) entry which is preliminary data.</text>
</comment>
<comment type="catalytic activity">
    <reaction evidence="2">
        <text>a nucleoside 2',3'-cyclic phosphate + H2O = a nucleoside 3'-phosphate + H(+)</text>
        <dbReference type="Rhea" id="RHEA:19621"/>
        <dbReference type="ChEBI" id="CHEBI:15377"/>
        <dbReference type="ChEBI" id="CHEBI:15378"/>
        <dbReference type="ChEBI" id="CHEBI:66949"/>
        <dbReference type="ChEBI" id="CHEBI:66954"/>
        <dbReference type="EC" id="3.1.4.16"/>
    </reaction>
</comment>
<comment type="catalytic activity">
    <reaction evidence="1">
        <text>a ribonucleoside 3'-phosphate + H2O = a ribonucleoside + phosphate</text>
        <dbReference type="Rhea" id="RHEA:10144"/>
        <dbReference type="ChEBI" id="CHEBI:13197"/>
        <dbReference type="ChEBI" id="CHEBI:15377"/>
        <dbReference type="ChEBI" id="CHEBI:18254"/>
        <dbReference type="ChEBI" id="CHEBI:43474"/>
        <dbReference type="EC" id="3.1.3.6"/>
    </reaction>
</comment>
<evidence type="ECO:0000256" key="11">
    <source>
        <dbReference type="RuleBase" id="RU362119"/>
    </source>
</evidence>
<dbReference type="InterPro" id="IPR006146">
    <property type="entry name" value="5'-Nucleotdase_CS"/>
</dbReference>
<evidence type="ECO:0000313" key="14">
    <source>
        <dbReference type="EMBL" id="MFB9757446.1"/>
    </source>
</evidence>
<proteinExistence type="inferred from homology"/>
<dbReference type="Proteomes" id="UP001589609">
    <property type="component" value="Unassembled WGS sequence"/>
</dbReference>
<keyword evidence="7" id="KW-0732">Signal</keyword>
<evidence type="ECO:0000256" key="3">
    <source>
        <dbReference type="ARBA" id="ARBA00001968"/>
    </source>
</evidence>
<accession>A0ABV5WBA9</accession>
<gene>
    <name evidence="14" type="ORF">ACFFMS_02655</name>
</gene>
<evidence type="ECO:0000256" key="6">
    <source>
        <dbReference type="ARBA" id="ARBA00022723"/>
    </source>
</evidence>
<dbReference type="EMBL" id="JBHMAF010000011">
    <property type="protein sequence ID" value="MFB9757446.1"/>
    <property type="molecule type" value="Genomic_DNA"/>
</dbReference>
<dbReference type="PANTHER" id="PTHR11575">
    <property type="entry name" value="5'-NUCLEOTIDASE-RELATED"/>
    <property type="match status" value="1"/>
</dbReference>
<evidence type="ECO:0000313" key="15">
    <source>
        <dbReference type="Proteomes" id="UP001589609"/>
    </source>
</evidence>
<evidence type="ECO:0000256" key="8">
    <source>
        <dbReference type="ARBA" id="ARBA00022741"/>
    </source>
</evidence>